<dbReference type="FunFam" id="2.30.42.10:FF:000043">
    <property type="entry name" value="Syntenin-1 isoform X1"/>
    <property type="match status" value="1"/>
</dbReference>
<name>A0AAW1UYT2_9CUCU</name>
<dbReference type="InterPro" id="IPR051230">
    <property type="entry name" value="APP-Binding"/>
</dbReference>
<dbReference type="EMBL" id="JARQZJ010000098">
    <property type="protein sequence ID" value="KAK9886044.1"/>
    <property type="molecule type" value="Genomic_DNA"/>
</dbReference>
<gene>
    <name evidence="3" type="ORF">WA026_014829</name>
</gene>
<sequence length="317" mass="34838">MSLYPSLEDMKVDHLIKAQQNLTKQTQESIPPGPIQSAYPQIQPGYPYPSNPNVVPPPNPHVHVYPALKDFMGLELSEDVITRNMPEYGQQVAIFNQGSLVPTSDRSPSNLIAPLSNQTLGLQRAQVSHGIRELILCKDKDGKVGLRVKAIDNGIFVTVVVDKSPAALVGLRFGDQILQINGTVVAGFTMEKVHNLLKKCPQNGISVVVRDRPFERTITLHKDSGGIVGFQFKNGKITSIIKDSSAARNGVLIEHQLLEIDGQNVVGLKDKELSKIISDCQNVVTITVIPSFIYEHMIKKMSGSLLKELMDHSIPNI</sequence>
<dbReference type="InterPro" id="IPR036034">
    <property type="entry name" value="PDZ_sf"/>
</dbReference>
<organism evidence="3 4">
    <name type="scientific">Henosepilachna vigintioctopunctata</name>
    <dbReference type="NCBI Taxonomy" id="420089"/>
    <lineage>
        <taxon>Eukaryota</taxon>
        <taxon>Metazoa</taxon>
        <taxon>Ecdysozoa</taxon>
        <taxon>Arthropoda</taxon>
        <taxon>Hexapoda</taxon>
        <taxon>Insecta</taxon>
        <taxon>Pterygota</taxon>
        <taxon>Neoptera</taxon>
        <taxon>Endopterygota</taxon>
        <taxon>Coleoptera</taxon>
        <taxon>Polyphaga</taxon>
        <taxon>Cucujiformia</taxon>
        <taxon>Coccinelloidea</taxon>
        <taxon>Coccinellidae</taxon>
        <taxon>Epilachninae</taxon>
        <taxon>Epilachnini</taxon>
        <taxon>Henosepilachna</taxon>
    </lineage>
</organism>
<proteinExistence type="predicted"/>
<feature type="domain" description="PDZ" evidence="2">
    <location>
        <begin position="133"/>
        <end position="212"/>
    </location>
</feature>
<feature type="domain" description="PDZ" evidence="2">
    <location>
        <begin position="217"/>
        <end position="292"/>
    </location>
</feature>
<comment type="caution">
    <text evidence="3">The sequence shown here is derived from an EMBL/GenBank/DDBJ whole genome shotgun (WGS) entry which is preliminary data.</text>
</comment>
<dbReference type="Gene3D" id="2.30.42.10">
    <property type="match status" value="2"/>
</dbReference>
<dbReference type="InterPro" id="IPR001478">
    <property type="entry name" value="PDZ"/>
</dbReference>
<dbReference type="CDD" id="cd06794">
    <property type="entry name" value="PDZ2_syntenin-like"/>
    <property type="match status" value="1"/>
</dbReference>
<evidence type="ECO:0000256" key="1">
    <source>
        <dbReference type="ARBA" id="ARBA00022737"/>
    </source>
</evidence>
<dbReference type="SUPFAM" id="SSF50156">
    <property type="entry name" value="PDZ domain-like"/>
    <property type="match status" value="2"/>
</dbReference>
<dbReference type="SMART" id="SM00228">
    <property type="entry name" value="PDZ"/>
    <property type="match status" value="2"/>
</dbReference>
<reference evidence="3 4" key="1">
    <citation type="submission" date="2023-03" db="EMBL/GenBank/DDBJ databases">
        <title>Genome insight into feeding habits of ladybird beetles.</title>
        <authorList>
            <person name="Li H.-S."/>
            <person name="Huang Y.-H."/>
            <person name="Pang H."/>
        </authorList>
    </citation>
    <scope>NUCLEOTIDE SEQUENCE [LARGE SCALE GENOMIC DNA]</scope>
    <source>
        <strain evidence="3">SYSU_2023b</strain>
        <tissue evidence="3">Whole body</tissue>
    </source>
</reference>
<dbReference type="AlphaFoldDB" id="A0AAW1UYT2"/>
<evidence type="ECO:0000313" key="3">
    <source>
        <dbReference type="EMBL" id="KAK9886044.1"/>
    </source>
</evidence>
<dbReference type="GO" id="GO:0005886">
    <property type="term" value="C:plasma membrane"/>
    <property type="evidence" value="ECO:0007669"/>
    <property type="project" value="TreeGrafter"/>
</dbReference>
<dbReference type="Proteomes" id="UP001431783">
    <property type="component" value="Unassembled WGS sequence"/>
</dbReference>
<keyword evidence="4" id="KW-1185">Reference proteome</keyword>
<dbReference type="CDD" id="cd06721">
    <property type="entry name" value="PDZ1_syntenin-like"/>
    <property type="match status" value="1"/>
</dbReference>
<evidence type="ECO:0000313" key="4">
    <source>
        <dbReference type="Proteomes" id="UP001431783"/>
    </source>
</evidence>
<dbReference type="GO" id="GO:0005737">
    <property type="term" value="C:cytoplasm"/>
    <property type="evidence" value="ECO:0007669"/>
    <property type="project" value="TreeGrafter"/>
</dbReference>
<dbReference type="Pfam" id="PF00595">
    <property type="entry name" value="PDZ"/>
    <property type="match status" value="2"/>
</dbReference>
<dbReference type="PANTHER" id="PTHR12345">
    <property type="entry name" value="SYNTENIN RELATED"/>
    <property type="match status" value="1"/>
</dbReference>
<dbReference type="PANTHER" id="PTHR12345:SF3">
    <property type="entry name" value="PDZ DOMAIN-CONTAINING PROTEIN"/>
    <property type="match status" value="1"/>
</dbReference>
<protein>
    <recommendedName>
        <fullName evidence="2">PDZ domain-containing protein</fullName>
    </recommendedName>
</protein>
<accession>A0AAW1UYT2</accession>
<keyword evidence="1" id="KW-0677">Repeat</keyword>
<evidence type="ECO:0000259" key="2">
    <source>
        <dbReference type="PROSITE" id="PS50106"/>
    </source>
</evidence>
<dbReference type="PROSITE" id="PS50106">
    <property type="entry name" value="PDZ"/>
    <property type="match status" value="2"/>
</dbReference>